<evidence type="ECO:0000313" key="9">
    <source>
        <dbReference type="EMBL" id="RTE10270.1"/>
    </source>
</evidence>
<dbReference type="InterPro" id="IPR000515">
    <property type="entry name" value="MetI-like"/>
</dbReference>
<reference evidence="9 10" key="1">
    <citation type="submission" date="2018-12" db="EMBL/GenBank/DDBJ databases">
        <title>Bacillus ochoae sp. nov., Paenibacillus whitsoniae sp. nov., Paenibacillus spiritus sp. nov. Isolated from the Mars Exploration Rover during spacecraft assembly.</title>
        <authorList>
            <person name="Seuylemezian A."/>
            <person name="Vaishampayan P."/>
        </authorList>
    </citation>
    <scope>NUCLEOTIDE SEQUENCE [LARGE SCALE GENOMIC DNA]</scope>
    <source>
        <strain evidence="9 10">MER 54</strain>
    </source>
</reference>
<keyword evidence="5 7" id="KW-1133">Transmembrane helix</keyword>
<keyword evidence="3" id="KW-1003">Cell membrane</keyword>
<dbReference type="EMBL" id="RXHU01000022">
    <property type="protein sequence ID" value="RTE10270.1"/>
    <property type="molecule type" value="Genomic_DNA"/>
</dbReference>
<keyword evidence="6 7" id="KW-0472">Membrane</keyword>
<evidence type="ECO:0000256" key="2">
    <source>
        <dbReference type="ARBA" id="ARBA00022448"/>
    </source>
</evidence>
<comment type="subcellular location">
    <subcellularLocation>
        <location evidence="1 7">Cell membrane</location>
        <topology evidence="1 7">Multi-pass membrane protein</topology>
    </subcellularLocation>
</comment>
<dbReference type="PANTHER" id="PTHR43227">
    <property type="entry name" value="BLL4140 PROTEIN"/>
    <property type="match status" value="1"/>
</dbReference>
<evidence type="ECO:0000259" key="8">
    <source>
        <dbReference type="PROSITE" id="PS50928"/>
    </source>
</evidence>
<dbReference type="RefSeq" id="WP_126140852.1">
    <property type="nucleotide sequence ID" value="NZ_RXHU01000022.1"/>
</dbReference>
<dbReference type="PANTHER" id="PTHR43227:SF11">
    <property type="entry name" value="BLL4140 PROTEIN"/>
    <property type="match status" value="1"/>
</dbReference>
<gene>
    <name evidence="9" type="ORF">EJQ19_08920</name>
</gene>
<evidence type="ECO:0000256" key="3">
    <source>
        <dbReference type="ARBA" id="ARBA00022475"/>
    </source>
</evidence>
<evidence type="ECO:0000256" key="7">
    <source>
        <dbReference type="RuleBase" id="RU363032"/>
    </source>
</evidence>
<protein>
    <submittedName>
        <fullName evidence="9">Sugar ABC transporter permease</fullName>
    </submittedName>
</protein>
<dbReference type="InterPro" id="IPR050809">
    <property type="entry name" value="UgpAE/MalFG_permease"/>
</dbReference>
<accession>A0A3S0A5V3</accession>
<feature type="transmembrane region" description="Helical" evidence="7">
    <location>
        <begin position="125"/>
        <end position="145"/>
    </location>
</feature>
<dbReference type="Pfam" id="PF00528">
    <property type="entry name" value="BPD_transp_1"/>
    <property type="match status" value="1"/>
</dbReference>
<dbReference type="OrthoDB" id="9785836at2"/>
<dbReference type="InterPro" id="IPR035906">
    <property type="entry name" value="MetI-like_sf"/>
</dbReference>
<dbReference type="Proteomes" id="UP000276128">
    <property type="component" value="Unassembled WGS sequence"/>
</dbReference>
<dbReference type="GO" id="GO:0005886">
    <property type="term" value="C:plasma membrane"/>
    <property type="evidence" value="ECO:0007669"/>
    <property type="project" value="UniProtKB-SubCell"/>
</dbReference>
<dbReference type="AlphaFoldDB" id="A0A3S0A5V3"/>
<evidence type="ECO:0000256" key="5">
    <source>
        <dbReference type="ARBA" id="ARBA00022989"/>
    </source>
</evidence>
<feature type="transmembrane region" description="Helical" evidence="7">
    <location>
        <begin position="29"/>
        <end position="55"/>
    </location>
</feature>
<dbReference type="PROSITE" id="PS50928">
    <property type="entry name" value="ABC_TM1"/>
    <property type="match status" value="1"/>
</dbReference>
<feature type="transmembrane region" description="Helical" evidence="7">
    <location>
        <begin position="92"/>
        <end position="113"/>
    </location>
</feature>
<dbReference type="GO" id="GO:0055085">
    <property type="term" value="P:transmembrane transport"/>
    <property type="evidence" value="ECO:0007669"/>
    <property type="project" value="InterPro"/>
</dbReference>
<evidence type="ECO:0000313" key="10">
    <source>
        <dbReference type="Proteomes" id="UP000276128"/>
    </source>
</evidence>
<organism evidence="9 10">
    <name type="scientific">Paenibacillus whitsoniae</name>
    <dbReference type="NCBI Taxonomy" id="2496558"/>
    <lineage>
        <taxon>Bacteria</taxon>
        <taxon>Bacillati</taxon>
        <taxon>Bacillota</taxon>
        <taxon>Bacilli</taxon>
        <taxon>Bacillales</taxon>
        <taxon>Paenibacillaceae</taxon>
        <taxon>Paenibacillus</taxon>
    </lineage>
</organism>
<sequence length="316" mass="36028">MAISVETPIMKAKSDRALKWKKAKKMKMLYVLLLLPVIHLAIFHYAPMYGVIIAFKDFKAGLGIWDSPWNNFEHFKNMFHDFVFIRALRNTVIISVLRLVVGFTFPIIFALLINEIMHNKFKRTVQSISYLPHFMSWVIIASMVVEVFSPQRGIVNYLITLFGGTPINFLSSKTFFVPLLLISDAWKEVGWASILYLASISSISPEIYEAAESDGANRFHKMIYITLPSLIPVITILFLLRLGHILSGGFDQILNLYSPLVYEVGDIVDTYVYRAGLVEFRLDYSAAVGLFKNLVGVVLLVTVNQIVRKFNDYGVW</sequence>
<feature type="transmembrane region" description="Helical" evidence="7">
    <location>
        <begin position="157"/>
        <end position="182"/>
    </location>
</feature>
<comment type="similarity">
    <text evidence="7">Belongs to the binding-protein-dependent transport system permease family.</text>
</comment>
<evidence type="ECO:0000256" key="6">
    <source>
        <dbReference type="ARBA" id="ARBA00023136"/>
    </source>
</evidence>
<dbReference type="Gene3D" id="1.10.3720.10">
    <property type="entry name" value="MetI-like"/>
    <property type="match status" value="1"/>
</dbReference>
<evidence type="ECO:0000256" key="1">
    <source>
        <dbReference type="ARBA" id="ARBA00004651"/>
    </source>
</evidence>
<evidence type="ECO:0000256" key="4">
    <source>
        <dbReference type="ARBA" id="ARBA00022692"/>
    </source>
</evidence>
<keyword evidence="10" id="KW-1185">Reference proteome</keyword>
<keyword evidence="2 7" id="KW-0813">Transport</keyword>
<dbReference type="SUPFAM" id="SSF161098">
    <property type="entry name" value="MetI-like"/>
    <property type="match status" value="1"/>
</dbReference>
<proteinExistence type="inferred from homology"/>
<dbReference type="CDD" id="cd06261">
    <property type="entry name" value="TM_PBP2"/>
    <property type="match status" value="1"/>
</dbReference>
<keyword evidence="4 7" id="KW-0812">Transmembrane</keyword>
<comment type="caution">
    <text evidence="9">The sequence shown here is derived from an EMBL/GenBank/DDBJ whole genome shotgun (WGS) entry which is preliminary data.</text>
</comment>
<feature type="transmembrane region" description="Helical" evidence="7">
    <location>
        <begin position="222"/>
        <end position="240"/>
    </location>
</feature>
<feature type="domain" description="ABC transmembrane type-1" evidence="8">
    <location>
        <begin position="88"/>
        <end position="303"/>
    </location>
</feature>
<name>A0A3S0A5V3_9BACL</name>